<name>A0A812TNG3_SYMPI</name>
<reference evidence="1" key="1">
    <citation type="submission" date="2021-02" db="EMBL/GenBank/DDBJ databases">
        <authorList>
            <person name="Dougan E. K."/>
            <person name="Rhodes N."/>
            <person name="Thang M."/>
            <person name="Chan C."/>
        </authorList>
    </citation>
    <scope>NUCLEOTIDE SEQUENCE</scope>
</reference>
<proteinExistence type="predicted"/>
<keyword evidence="2" id="KW-1185">Reference proteome</keyword>
<protein>
    <submittedName>
        <fullName evidence="1">Uncharacterized protein</fullName>
    </submittedName>
</protein>
<organism evidence="1 2">
    <name type="scientific">Symbiodinium pilosum</name>
    <name type="common">Dinoflagellate</name>
    <dbReference type="NCBI Taxonomy" id="2952"/>
    <lineage>
        <taxon>Eukaryota</taxon>
        <taxon>Sar</taxon>
        <taxon>Alveolata</taxon>
        <taxon>Dinophyceae</taxon>
        <taxon>Suessiales</taxon>
        <taxon>Symbiodiniaceae</taxon>
        <taxon>Symbiodinium</taxon>
    </lineage>
</organism>
<dbReference type="EMBL" id="CAJNIZ010033001">
    <property type="protein sequence ID" value="CAE7541500.1"/>
    <property type="molecule type" value="Genomic_DNA"/>
</dbReference>
<accession>A0A812TNG3</accession>
<dbReference type="Proteomes" id="UP000649617">
    <property type="component" value="Unassembled WGS sequence"/>
</dbReference>
<dbReference type="AlphaFoldDB" id="A0A812TNG3"/>
<sequence>MAVHETALTKLFRSDSLQAVLRWHEEGQKRLSIGLELECFLPDLSALVAERLVPLRDPLVSAEACDWGRLWTTTADGKNPFPVELVSKRSFFSVEEVAAILKVYLRFEPVINELFLPVTRQRNRFCRDLREVLGRAQGLGPAASDQELFAKIDAAVAFVRSLSPEARAACLEGARARLTKDELLLGLLGEGGLWRLKRPLQAKLEQSGKQSQVLLPAGVALVELASTDGRLLWRPPTCKDLQLLWGKEGDAPSNPSAAAEPPTPWTALESLSDETEVLASFRKPDDVPIASLEHWLLRDLLIMERHGTRYCKLNIMRIAQPSERATIEFRQFPGGDFNQPLLIWGWVKFLGLLVTHACACVPSSGAGAELPTEGSEEELKRFLRLSSDSLLGAWFRDLRNRLPKPSVALQAMKDEWSRLWLSWARANARLSEDAGFHDRGWSVFSKAWRRIFQAASGMKAVFPSTDPVWEPLSQRRGECEAYMQHLYQAVALHLRYHVRLLRAAEEVSRLGSVSTIVYTVLSDGRLRRSNSEMRELQATVLESLGWSACPSDLAATVADLGRQGAELTLDYARNLLEKCETACVWSSPAKRLCDGSSDAMQVEMQMAQDEQPLQRSETITGQQPTEVLGSRLPQLLVWRVYHELVRWLLLPRVDEVTHVWAGLEQRGWDAERVDSLWLRMRGTRCLVKRARPHDVVDS</sequence>
<evidence type="ECO:0000313" key="2">
    <source>
        <dbReference type="Proteomes" id="UP000649617"/>
    </source>
</evidence>
<evidence type="ECO:0000313" key="1">
    <source>
        <dbReference type="EMBL" id="CAE7541500.1"/>
    </source>
</evidence>
<comment type="caution">
    <text evidence="1">The sequence shown here is derived from an EMBL/GenBank/DDBJ whole genome shotgun (WGS) entry which is preliminary data.</text>
</comment>
<gene>
    <name evidence="1" type="ORF">SPIL2461_LOCUS14327</name>
</gene>
<dbReference type="OrthoDB" id="412402at2759"/>